<protein>
    <submittedName>
        <fullName evidence="1">Baseplate J/gp47 family protein</fullName>
    </submittedName>
</protein>
<reference evidence="1" key="1">
    <citation type="submission" date="2022-03" db="EMBL/GenBank/DDBJ databases">
        <title>Sea Food Isolates.</title>
        <authorList>
            <person name="Li c."/>
        </authorList>
    </citation>
    <scope>NUCLEOTIDE SEQUENCE</scope>
    <source>
        <strain evidence="1">19PA01SH03</strain>
    </source>
</reference>
<evidence type="ECO:0000313" key="1">
    <source>
        <dbReference type="EMBL" id="XAG22406.1"/>
    </source>
</evidence>
<sequence>MTTQDNRPKAFQEPDFEMLLNEYINFAVEHCAASDKEKAVYLQEALTNDGELLAQVLQALVLKYIADTREKNYWALQMFRKFVTESDMVDLMALQYNLKRQVLQPADTSVFPPKPAVLESNDDLLRRFDLAPYQFHTTGTRSGYRFHALTLDERPVIKIESDTDAVVVRYEFPKTAQPALVKDAQARMTEPNSGKVAVAILSRETTNGIPSAELLERASKYLNRDDIAQESDEITTKAARLKPYKINVVLYTGADPNNHIAHPDARKAADVFVERKHRLGSMIDVEEIGHEFYKLGVKRVKVLEPVGDVICNWDEAPHCTEVTIDVRAE</sequence>
<name>A0AAU6SQY0_UNCXX</name>
<proteinExistence type="predicted"/>
<dbReference type="EMBL" id="CP095338">
    <property type="protein sequence ID" value="XAG22406.1"/>
    <property type="molecule type" value="Genomic_DNA"/>
</dbReference>
<gene>
    <name evidence="1" type="ORF">MRN70_06290</name>
</gene>
<dbReference type="AlphaFoldDB" id="A0AAU6SQY0"/>
<accession>A0AAU6SQY0</accession>
<organism evidence="1">
    <name type="scientific">bacterium 19PA01SH03</name>
    <dbReference type="NCBI Taxonomy" id="2920705"/>
    <lineage>
        <taxon>Bacteria</taxon>
    </lineage>
</organism>